<sequence>MADYNEEEDLFADLYEGDDAAPTAPAAPAAAPAPTTVETAVADQTDSIPVSSEQAPKSEPIANGSNAPAEPQSYSNDGWNEQQQQGQQNWDYNNQNQGNDYGAAQQMNHGGAGDDDYKPIGIKEDGWNLHYWQPAAPADDQDYCKT</sequence>
<dbReference type="Proteomes" id="UP000729357">
    <property type="component" value="Unassembled WGS sequence"/>
</dbReference>
<dbReference type="AlphaFoldDB" id="A0A9P8JGD6"/>
<feature type="region of interest" description="Disordered" evidence="1">
    <location>
        <begin position="1"/>
        <end position="120"/>
    </location>
</feature>
<name>A0A9P8JGD6_AURME</name>
<feature type="compositionally biased region" description="Low complexity" evidence="1">
    <location>
        <begin position="20"/>
        <end position="42"/>
    </location>
</feature>
<proteinExistence type="predicted"/>
<feature type="compositionally biased region" description="Low complexity" evidence="1">
    <location>
        <begin position="76"/>
        <end position="106"/>
    </location>
</feature>
<dbReference type="EMBL" id="JAHFXS010006964">
    <property type="protein sequence ID" value="KAG9928948.1"/>
    <property type="molecule type" value="Genomic_DNA"/>
</dbReference>
<evidence type="ECO:0000313" key="2">
    <source>
        <dbReference type="EMBL" id="KAG9928948.1"/>
    </source>
</evidence>
<evidence type="ECO:0000313" key="3">
    <source>
        <dbReference type="Proteomes" id="UP000729357"/>
    </source>
</evidence>
<feature type="compositionally biased region" description="Acidic residues" evidence="1">
    <location>
        <begin position="1"/>
        <end position="19"/>
    </location>
</feature>
<feature type="non-terminal residue" evidence="2">
    <location>
        <position position="146"/>
    </location>
</feature>
<reference evidence="2" key="2">
    <citation type="submission" date="2021-08" db="EMBL/GenBank/DDBJ databases">
        <authorList>
            <person name="Gostincar C."/>
            <person name="Sun X."/>
            <person name="Song Z."/>
            <person name="Gunde-Cimerman N."/>
        </authorList>
    </citation>
    <scope>NUCLEOTIDE SEQUENCE</scope>
    <source>
        <strain evidence="2">EXF-9298</strain>
    </source>
</reference>
<keyword evidence="3" id="KW-1185">Reference proteome</keyword>
<accession>A0A9P8JGD6</accession>
<comment type="caution">
    <text evidence="2">The sequence shown here is derived from an EMBL/GenBank/DDBJ whole genome shotgun (WGS) entry which is preliminary data.</text>
</comment>
<protein>
    <submittedName>
        <fullName evidence="2">Uncharacterized protein</fullName>
    </submittedName>
</protein>
<feature type="compositionally biased region" description="Polar residues" evidence="1">
    <location>
        <begin position="44"/>
        <end position="55"/>
    </location>
</feature>
<organism evidence="2 3">
    <name type="scientific">Aureobasidium melanogenum</name>
    <name type="common">Aureobasidium pullulans var. melanogenum</name>
    <dbReference type="NCBI Taxonomy" id="46634"/>
    <lineage>
        <taxon>Eukaryota</taxon>
        <taxon>Fungi</taxon>
        <taxon>Dikarya</taxon>
        <taxon>Ascomycota</taxon>
        <taxon>Pezizomycotina</taxon>
        <taxon>Dothideomycetes</taxon>
        <taxon>Dothideomycetidae</taxon>
        <taxon>Dothideales</taxon>
        <taxon>Saccotheciaceae</taxon>
        <taxon>Aureobasidium</taxon>
    </lineage>
</organism>
<reference evidence="2" key="1">
    <citation type="journal article" date="2021" name="J Fungi (Basel)">
        <title>Virulence traits and population genomics of the black yeast Aureobasidium melanogenum.</title>
        <authorList>
            <person name="Cernosa A."/>
            <person name="Sun X."/>
            <person name="Gostincar C."/>
            <person name="Fang C."/>
            <person name="Gunde-Cimerman N."/>
            <person name="Song Z."/>
        </authorList>
    </citation>
    <scope>NUCLEOTIDE SEQUENCE</scope>
    <source>
        <strain evidence="2">EXF-9298</strain>
    </source>
</reference>
<evidence type="ECO:0000256" key="1">
    <source>
        <dbReference type="SAM" id="MobiDB-lite"/>
    </source>
</evidence>
<gene>
    <name evidence="2" type="ORF">KCU98_g20927</name>
</gene>